<dbReference type="Gene3D" id="3.40.50.11210">
    <property type="entry name" value="Rap/Ran-GAP"/>
    <property type="match status" value="1"/>
</dbReference>
<keyword evidence="2 3" id="KW-0103">Bromodomain</keyword>
<dbReference type="GO" id="GO:0051056">
    <property type="term" value="P:regulation of small GTPase mediated signal transduction"/>
    <property type="evidence" value="ECO:0007669"/>
    <property type="project" value="InterPro"/>
</dbReference>
<dbReference type="Pfam" id="PF00439">
    <property type="entry name" value="Bromodomain"/>
    <property type="match status" value="1"/>
</dbReference>
<dbReference type="CDD" id="cd04369">
    <property type="entry name" value="Bromodomain"/>
    <property type="match status" value="1"/>
</dbReference>
<feature type="region of interest" description="Disordered" evidence="5">
    <location>
        <begin position="1433"/>
        <end position="1479"/>
    </location>
</feature>
<evidence type="ECO:0000256" key="4">
    <source>
        <dbReference type="SAM" id="Coils"/>
    </source>
</evidence>
<dbReference type="Gene3D" id="1.20.920.10">
    <property type="entry name" value="Bromodomain-like"/>
    <property type="match status" value="1"/>
</dbReference>
<protein>
    <recommendedName>
        <fullName evidence="10">Bromo domain-containing protein</fullName>
    </recommendedName>
</protein>
<dbReference type="Pfam" id="PF02145">
    <property type="entry name" value="Rap_GAP"/>
    <property type="match status" value="1"/>
</dbReference>
<gene>
    <name evidence="8" type="ORF">P43SY_002042</name>
</gene>
<dbReference type="PANTHER" id="PTHR10063:SF0">
    <property type="entry name" value="TUBERIN"/>
    <property type="match status" value="1"/>
</dbReference>
<feature type="region of interest" description="Disordered" evidence="5">
    <location>
        <begin position="434"/>
        <end position="467"/>
    </location>
</feature>
<feature type="region of interest" description="Disordered" evidence="5">
    <location>
        <begin position="1508"/>
        <end position="1532"/>
    </location>
</feature>
<organism evidence="8 9">
    <name type="scientific">Pythium insidiosum</name>
    <name type="common">Pythiosis disease agent</name>
    <dbReference type="NCBI Taxonomy" id="114742"/>
    <lineage>
        <taxon>Eukaryota</taxon>
        <taxon>Sar</taxon>
        <taxon>Stramenopiles</taxon>
        <taxon>Oomycota</taxon>
        <taxon>Peronosporomycetes</taxon>
        <taxon>Pythiales</taxon>
        <taxon>Pythiaceae</taxon>
        <taxon>Pythium</taxon>
    </lineage>
</organism>
<feature type="compositionally biased region" description="Low complexity" evidence="5">
    <location>
        <begin position="894"/>
        <end position="914"/>
    </location>
</feature>
<feature type="region of interest" description="Disordered" evidence="5">
    <location>
        <begin position="889"/>
        <end position="914"/>
    </location>
</feature>
<dbReference type="GO" id="GO:0005096">
    <property type="term" value="F:GTPase activator activity"/>
    <property type="evidence" value="ECO:0007669"/>
    <property type="project" value="UniProtKB-KW"/>
</dbReference>
<dbReference type="InterPro" id="IPR027107">
    <property type="entry name" value="Tuberin/Ral-act_asu"/>
</dbReference>
<dbReference type="InterPro" id="IPR016024">
    <property type="entry name" value="ARM-type_fold"/>
</dbReference>
<dbReference type="SMART" id="SM00297">
    <property type="entry name" value="BROMO"/>
    <property type="match status" value="1"/>
</dbReference>
<feature type="region of interest" description="Disordered" evidence="5">
    <location>
        <begin position="44"/>
        <end position="102"/>
    </location>
</feature>
<feature type="compositionally biased region" description="Basic and acidic residues" evidence="5">
    <location>
        <begin position="1780"/>
        <end position="1791"/>
    </location>
</feature>
<evidence type="ECO:0008006" key="10">
    <source>
        <dbReference type="Google" id="ProtNLM"/>
    </source>
</evidence>
<feature type="compositionally biased region" description="Low complexity" evidence="5">
    <location>
        <begin position="931"/>
        <end position="961"/>
    </location>
</feature>
<feature type="region of interest" description="Disordered" evidence="5">
    <location>
        <begin position="838"/>
        <end position="862"/>
    </location>
</feature>
<dbReference type="SUPFAM" id="SSF48371">
    <property type="entry name" value="ARM repeat"/>
    <property type="match status" value="1"/>
</dbReference>
<name>A0AAD5MDW3_PYTIN</name>
<keyword evidence="1" id="KW-0343">GTPase activation</keyword>
<dbReference type="GO" id="GO:0005737">
    <property type="term" value="C:cytoplasm"/>
    <property type="evidence" value="ECO:0007669"/>
    <property type="project" value="TreeGrafter"/>
</dbReference>
<feature type="compositionally biased region" description="Polar residues" evidence="5">
    <location>
        <begin position="540"/>
        <end position="553"/>
    </location>
</feature>
<evidence type="ECO:0000259" key="6">
    <source>
        <dbReference type="PROSITE" id="PS50014"/>
    </source>
</evidence>
<reference evidence="8" key="1">
    <citation type="submission" date="2021-12" db="EMBL/GenBank/DDBJ databases">
        <title>Prjna785345.</title>
        <authorList>
            <person name="Rujirawat T."/>
            <person name="Krajaejun T."/>
        </authorList>
    </citation>
    <scope>NUCLEOTIDE SEQUENCE</scope>
    <source>
        <strain evidence="8">Pi057C3</strain>
    </source>
</reference>
<feature type="domain" description="Bromo" evidence="6">
    <location>
        <begin position="326"/>
        <end position="391"/>
    </location>
</feature>
<dbReference type="PRINTS" id="PR00503">
    <property type="entry name" value="BROMODOMAIN"/>
</dbReference>
<dbReference type="Proteomes" id="UP001209570">
    <property type="component" value="Unassembled WGS sequence"/>
</dbReference>
<feature type="region of interest" description="Disordered" evidence="5">
    <location>
        <begin position="1769"/>
        <end position="1804"/>
    </location>
</feature>
<feature type="region of interest" description="Disordered" evidence="5">
    <location>
        <begin position="929"/>
        <end position="961"/>
    </location>
</feature>
<dbReference type="SUPFAM" id="SSF47370">
    <property type="entry name" value="Bromodomain"/>
    <property type="match status" value="1"/>
</dbReference>
<evidence type="ECO:0000256" key="2">
    <source>
        <dbReference type="ARBA" id="ARBA00023117"/>
    </source>
</evidence>
<dbReference type="InterPro" id="IPR001487">
    <property type="entry name" value="Bromodomain"/>
</dbReference>
<evidence type="ECO:0000256" key="5">
    <source>
        <dbReference type="SAM" id="MobiDB-lite"/>
    </source>
</evidence>
<feature type="compositionally biased region" description="Polar residues" evidence="5">
    <location>
        <begin position="513"/>
        <end position="522"/>
    </location>
</feature>
<evidence type="ECO:0000256" key="3">
    <source>
        <dbReference type="PROSITE-ProRule" id="PRU00035"/>
    </source>
</evidence>
<keyword evidence="4" id="KW-0175">Coiled coil</keyword>
<proteinExistence type="predicted"/>
<feature type="domain" description="Rap-GAP" evidence="7">
    <location>
        <begin position="1942"/>
        <end position="2161"/>
    </location>
</feature>
<comment type="caution">
    <text evidence="8">The sequence shown here is derived from an EMBL/GenBank/DDBJ whole genome shotgun (WGS) entry which is preliminary data.</text>
</comment>
<dbReference type="Pfam" id="PF11864">
    <property type="entry name" value="DUF3384"/>
    <property type="match status" value="1"/>
</dbReference>
<evidence type="ECO:0000259" key="7">
    <source>
        <dbReference type="PROSITE" id="PS50085"/>
    </source>
</evidence>
<dbReference type="FunFam" id="3.40.50.11210:FF:000001">
    <property type="entry name" value="Ral GTPase-activating protein subunit alpha-1 isoform 1"/>
    <property type="match status" value="1"/>
</dbReference>
<dbReference type="InterPro" id="IPR035974">
    <property type="entry name" value="Rap/Ran-GAP_sf"/>
</dbReference>
<dbReference type="InterPro" id="IPR024584">
    <property type="entry name" value="Tuberin_N"/>
</dbReference>
<dbReference type="InterPro" id="IPR036427">
    <property type="entry name" value="Bromodomain-like_sf"/>
</dbReference>
<evidence type="ECO:0000313" key="9">
    <source>
        <dbReference type="Proteomes" id="UP001209570"/>
    </source>
</evidence>
<dbReference type="PROSITE" id="PS50014">
    <property type="entry name" value="BROMODOMAIN_2"/>
    <property type="match status" value="1"/>
</dbReference>
<feature type="compositionally biased region" description="Polar residues" evidence="5">
    <location>
        <begin position="71"/>
        <end position="92"/>
    </location>
</feature>
<feature type="coiled-coil region" evidence="4">
    <location>
        <begin position="403"/>
        <end position="430"/>
    </location>
</feature>
<feature type="compositionally biased region" description="Low complexity" evidence="5">
    <location>
        <begin position="44"/>
        <end position="55"/>
    </location>
</feature>
<feature type="region of interest" description="Disordered" evidence="5">
    <location>
        <begin position="1"/>
        <end position="23"/>
    </location>
</feature>
<dbReference type="EMBL" id="JAKCXM010000067">
    <property type="protein sequence ID" value="KAJ0404199.1"/>
    <property type="molecule type" value="Genomic_DNA"/>
</dbReference>
<dbReference type="SUPFAM" id="SSF111347">
    <property type="entry name" value="Rap/Ran-GAP"/>
    <property type="match status" value="1"/>
</dbReference>
<dbReference type="InterPro" id="IPR000331">
    <property type="entry name" value="Rap/Ran_GAP_dom"/>
</dbReference>
<evidence type="ECO:0000313" key="8">
    <source>
        <dbReference type="EMBL" id="KAJ0404199.1"/>
    </source>
</evidence>
<feature type="compositionally biased region" description="Low complexity" evidence="5">
    <location>
        <begin position="93"/>
        <end position="102"/>
    </location>
</feature>
<sequence length="2182" mass="237176">MASRPLPPGRRGRGSRTASAAHLPEVKLLNVAVSEEAAASLAPVVAVPPKASLLPETGDNALYPPAGTESPIESQEVTAASATPSGPESQMQPPAENPAVPEVPETIDCVYDDEAVEMQKNIMKVVKKLVNKNRAKLEDFKINSRLFGNNFMEPHEYIEAMVKDFVEMLGSQESLDMDCGKYYTEYRLRCTWAERGAENYCWEVVRRYREFCAIDILDEILESFLEIKRHILVRARKMELSFVNKELSESRAVEVSEEDIPSEFDDPFSVEADALRNLDLFSFCDEDGNPIGLEILERPKEERPRIMGFGTVIQHLPSPDRPLPVNPVDTTIKGLEDYSQVIKQPMDLGTIKKKIQDGSYEGTNGHNEFASDVRLVWDNCVLYNGEDSDIGPTGDIQARSSIVANKQADDANWQQERQQVEEELQASMSELMHRESGRPTPVMTTPDAVSAGDAASPSPRRASLVPPQQGTAMGELIAQLQRLVHRQRFRLDARTFDRDVARIVSPLYARASGNVQQESSGRADTPRPRVVPSAARALSDSGSGSAVDDNQTNEADDSDVALLLDAMAALFQHRYDEVRTLAFDVVSLCLTHHGRALSPATRGRVFELIEGHDTVAGDFALRQKALRLLLDDGRTVEPFRAELGWLLLHWLDESDAQSELLSLIQLICRRSPHALDFETVIAVASVLCGRCDLAWARGDLDTCKRVLAFFHVLATHQLEHALGISVCLRTLCCLVNADGHGTWSVMKHLLNGNAGFQVLRGLVTLLEHPAQHSPWVLRGAVFFVGMSSWGSQRVLKLEEVQWAPILLALEACLQCHNGVVVFEIILALQRLIKKYGASGAKSDGDAPPPKAPAPTTQRSAKSCAPTRTIVVEWDIILRMFRSLRPWLSASEDGTASTPSPSPSPSSSASTVSPTATMTRLAPDSFATVVHAPSSGTSGSAPALSLAPPPATATSAAQSSQSAIDPSSVVDATHIPIHQTRIPKELLDTLLVVDELVRDGKFAGDVDGFFAVLDEYLPFLPEPTLLRMLRYRAEHAHPAHHIDWLPTLETAMALFFADGTKPLSVRLEALELLQLNLWSSRNVCEDRVIEDVVLPMLGEVYDDPVPEIRRRGLDLVTEVARHHESLRFDALLDVLENAVLVARHDDAQQCAIHGLVSLFSSYFDHLPATRALRMYDIIVGVVECHRHAAVRSAALACLLHVCEATSDARLQWRDNQLRTSRFLYCSHRAVRNAQTAGWVPVSHALRALLTVMSTETQSSLFKMAVDGLRRMLKNRVILADVDISDVALKLVSCVDYRAFGRAALADEISLLLEEMDKDEQEPALPRRRCTEADITRLLTVHDAQRHGPSSGSSSSSRSVAFDASRVRSSLHDAATQLCKTRFLSLGLETLELFVSYLSDLEGHARDQLFICLVGALDSRPVVADSDVQADSAATATAAAQQRTRTRSMSYHRPAGADVELPTQPASQPSGHGRGYAEPKPVSPHVAFTSRVLSRLSSSTSHSGLFGALSSGATGHSNSSNNSSSSSRHTTATRSAERAQLARLLVLLYEAEHALLHTTSKSLSLLAMLVPDVVTSRLDLLLNSVRGCFHTPDGQLRADAYAVVLELLGNVVHVAPTALRDPQQRAVLELVLVAFRVGVTPATQYLAFRVLGDLVCGADVAQRAALAAIAVPVLQRCQGLADAGALALADSALDLFVCYALAPAAVLPPPALSEIKLPVASTPVVSKSWAYHSALLTIEVAASGAAQLIIRRPNSTTRCCLAPLQAHASALSSSQPSGNADAAERSSRSDRPLHRGRRPRLGRQALPPKMVTPEAYLWRSKAAASAAASAELSPARHVPIPPLPAYDGVGGSPSFFCDLAPQAASEPGADAELSDLDLASDTASGEAETDGDLPARLQLQLSLQAPSSPPPSFDPSHLMLQLFDLSVADRPHPLAACSALTLGLSVLDRTPAFETHKIGVLHVRSSKQRSEPEILGNVGGSLRYLRFVRSLGTITRLQGLEGFAGGMDTNADSDGRYTIVFKHYCFQMVFHVASMMVASDASASSSLPGTSSVMKKKRHIGNDFVHVVFKECDEDYDVQTFSGQFNDVHIVVQPLNDREFRTQVRCKPGLAPFGPLYGTQIIPAPIVADCVRLTCLNANLVCQAFHQELTGFTMNVAERLKQIQTLAARHATSTEASEAAFGLI</sequence>
<evidence type="ECO:0000256" key="1">
    <source>
        <dbReference type="ARBA" id="ARBA00022468"/>
    </source>
</evidence>
<dbReference type="PANTHER" id="PTHR10063">
    <property type="entry name" value="TUBERIN"/>
    <property type="match status" value="1"/>
</dbReference>
<dbReference type="GO" id="GO:0005634">
    <property type="term" value="C:nucleus"/>
    <property type="evidence" value="ECO:0007669"/>
    <property type="project" value="InterPro"/>
</dbReference>
<accession>A0AAD5MDW3</accession>
<feature type="region of interest" description="Disordered" evidence="5">
    <location>
        <begin position="512"/>
        <end position="553"/>
    </location>
</feature>
<dbReference type="PROSITE" id="PS50085">
    <property type="entry name" value="RAPGAP"/>
    <property type="match status" value="1"/>
</dbReference>
<keyword evidence="9" id="KW-1185">Reference proteome</keyword>